<dbReference type="Proteomes" id="UP000265120">
    <property type="component" value="Chromosome 11"/>
</dbReference>
<reference evidence="1" key="2">
    <citation type="submission" date="2025-08" db="UniProtKB">
        <authorList>
            <consortium name="Ensembl"/>
        </authorList>
    </citation>
    <scope>IDENTIFICATION</scope>
</reference>
<accession>A0A3P8X735</accession>
<evidence type="ECO:0000313" key="2">
    <source>
        <dbReference type="Proteomes" id="UP000265120"/>
    </source>
</evidence>
<reference evidence="1" key="3">
    <citation type="submission" date="2025-09" db="UniProtKB">
        <authorList>
            <consortium name="Ensembl"/>
        </authorList>
    </citation>
    <scope>IDENTIFICATION</scope>
</reference>
<dbReference type="AlphaFoldDB" id="A0A3P8X735"/>
<proteinExistence type="predicted"/>
<reference evidence="1 2" key="1">
    <citation type="journal article" date="2014" name="Nat. Genet.">
        <title>Whole-genome sequence of a flatfish provides insights into ZW sex chromosome evolution and adaptation to a benthic lifestyle.</title>
        <authorList>
            <person name="Chen S."/>
            <person name="Zhang G."/>
            <person name="Shao C."/>
            <person name="Huang Q."/>
            <person name="Liu G."/>
            <person name="Zhang P."/>
            <person name="Song W."/>
            <person name="An N."/>
            <person name="Chalopin D."/>
            <person name="Volff J.N."/>
            <person name="Hong Y."/>
            <person name="Li Q."/>
            <person name="Sha Z."/>
            <person name="Zhou H."/>
            <person name="Xie M."/>
            <person name="Yu Q."/>
            <person name="Liu Y."/>
            <person name="Xiang H."/>
            <person name="Wang N."/>
            <person name="Wu K."/>
            <person name="Yang C."/>
            <person name="Zhou Q."/>
            <person name="Liao X."/>
            <person name="Yang L."/>
            <person name="Hu Q."/>
            <person name="Zhang J."/>
            <person name="Meng L."/>
            <person name="Jin L."/>
            <person name="Tian Y."/>
            <person name="Lian J."/>
            <person name="Yang J."/>
            <person name="Miao G."/>
            <person name="Liu S."/>
            <person name="Liang Z."/>
            <person name="Yan F."/>
            <person name="Li Y."/>
            <person name="Sun B."/>
            <person name="Zhang H."/>
            <person name="Zhang J."/>
            <person name="Zhu Y."/>
            <person name="Du M."/>
            <person name="Zhao Y."/>
            <person name="Schartl M."/>
            <person name="Tang Q."/>
            <person name="Wang J."/>
        </authorList>
    </citation>
    <scope>NUCLEOTIDE SEQUENCE</scope>
</reference>
<evidence type="ECO:0000313" key="1">
    <source>
        <dbReference type="Ensembl" id="ENSCSEP00000033840.1"/>
    </source>
</evidence>
<sequence length="81" mass="8878">RRPDSGQTGCCSAPREPLLGGRNRMVKCQVSSGAAPPNTTARGHYLSFIKDASMLAMHLEWDPYSNRLFVFSGAAPRRVDI</sequence>
<dbReference type="InParanoid" id="A0A3P8X735"/>
<organism evidence="1 2">
    <name type="scientific">Cynoglossus semilaevis</name>
    <name type="common">Tongue sole</name>
    <dbReference type="NCBI Taxonomy" id="244447"/>
    <lineage>
        <taxon>Eukaryota</taxon>
        <taxon>Metazoa</taxon>
        <taxon>Chordata</taxon>
        <taxon>Craniata</taxon>
        <taxon>Vertebrata</taxon>
        <taxon>Euteleostomi</taxon>
        <taxon>Actinopterygii</taxon>
        <taxon>Neopterygii</taxon>
        <taxon>Teleostei</taxon>
        <taxon>Neoteleostei</taxon>
        <taxon>Acanthomorphata</taxon>
        <taxon>Carangaria</taxon>
        <taxon>Pleuronectiformes</taxon>
        <taxon>Pleuronectoidei</taxon>
        <taxon>Cynoglossidae</taxon>
        <taxon>Cynoglossinae</taxon>
        <taxon>Cynoglossus</taxon>
    </lineage>
</organism>
<name>A0A3P8X735_CYNSE</name>
<protein>
    <submittedName>
        <fullName evidence="1">Uncharacterized protein</fullName>
    </submittedName>
</protein>
<keyword evidence="2" id="KW-1185">Reference proteome</keyword>
<dbReference type="Ensembl" id="ENSCSET00000034275.1">
    <property type="protein sequence ID" value="ENSCSEP00000033840.1"/>
    <property type="gene ID" value="ENSCSEG00000021706.1"/>
</dbReference>